<keyword evidence="6" id="KW-0812">Transmembrane</keyword>
<evidence type="ECO:0000256" key="6">
    <source>
        <dbReference type="SAM" id="Phobius"/>
    </source>
</evidence>
<evidence type="ECO:0000256" key="4">
    <source>
        <dbReference type="ARBA" id="ARBA00023136"/>
    </source>
</evidence>
<keyword evidence="2" id="KW-0328">Glycosyltransferase</keyword>
<feature type="transmembrane region" description="Helical" evidence="6">
    <location>
        <begin position="16"/>
        <end position="35"/>
    </location>
</feature>
<keyword evidence="8" id="KW-1185">Reference proteome</keyword>
<keyword evidence="4 6" id="KW-0472">Membrane</keyword>
<dbReference type="GO" id="GO:0016020">
    <property type="term" value="C:membrane"/>
    <property type="evidence" value="ECO:0007669"/>
    <property type="project" value="UniProtKB-SubCell"/>
</dbReference>
<dbReference type="Proteomes" id="UP000824469">
    <property type="component" value="Unassembled WGS sequence"/>
</dbReference>
<evidence type="ECO:0000313" key="8">
    <source>
        <dbReference type="Proteomes" id="UP000824469"/>
    </source>
</evidence>
<evidence type="ECO:0000256" key="3">
    <source>
        <dbReference type="ARBA" id="ARBA00022679"/>
    </source>
</evidence>
<dbReference type="PANTHER" id="PTHR45719:SF11">
    <property type="entry name" value="OS01G0121800 PROTEIN"/>
    <property type="match status" value="1"/>
</dbReference>
<dbReference type="InterPro" id="IPR044610">
    <property type="entry name" value="GLCAT14A/B/C"/>
</dbReference>
<organism evidence="7 8">
    <name type="scientific">Taxus chinensis</name>
    <name type="common">Chinese yew</name>
    <name type="synonym">Taxus wallichiana var. chinensis</name>
    <dbReference type="NCBI Taxonomy" id="29808"/>
    <lineage>
        <taxon>Eukaryota</taxon>
        <taxon>Viridiplantae</taxon>
        <taxon>Streptophyta</taxon>
        <taxon>Embryophyta</taxon>
        <taxon>Tracheophyta</taxon>
        <taxon>Spermatophyta</taxon>
        <taxon>Pinopsida</taxon>
        <taxon>Pinidae</taxon>
        <taxon>Conifers II</taxon>
        <taxon>Cupressales</taxon>
        <taxon>Taxaceae</taxon>
        <taxon>Taxus</taxon>
    </lineage>
</organism>
<evidence type="ECO:0000313" key="7">
    <source>
        <dbReference type="EMBL" id="KAH9306022.1"/>
    </source>
</evidence>
<keyword evidence="6" id="KW-1133">Transmembrane helix</keyword>
<dbReference type="EMBL" id="JAHRHJ020000008">
    <property type="protein sequence ID" value="KAH9306022.1"/>
    <property type="molecule type" value="Genomic_DNA"/>
</dbReference>
<comment type="caution">
    <text evidence="7">The sequence shown here is derived from an EMBL/GenBank/DDBJ whole genome shotgun (WGS) entry which is preliminary data.</text>
</comment>
<name>A0AA38KVR1_TAXCH</name>
<evidence type="ECO:0000256" key="2">
    <source>
        <dbReference type="ARBA" id="ARBA00022676"/>
    </source>
</evidence>
<keyword evidence="3" id="KW-0808">Transferase</keyword>
<dbReference type="GO" id="GO:0015020">
    <property type="term" value="F:glucuronosyltransferase activity"/>
    <property type="evidence" value="ECO:0007669"/>
    <property type="project" value="InterPro"/>
</dbReference>
<protein>
    <submittedName>
        <fullName evidence="7">Uncharacterized protein</fullName>
    </submittedName>
</protein>
<feature type="non-terminal residue" evidence="7">
    <location>
        <position position="182"/>
    </location>
</feature>
<dbReference type="InterPro" id="IPR003406">
    <property type="entry name" value="Glyco_trans_14"/>
</dbReference>
<evidence type="ECO:0000256" key="1">
    <source>
        <dbReference type="ARBA" id="ARBA00004606"/>
    </source>
</evidence>
<gene>
    <name evidence="7" type="ORF">KI387_010426</name>
</gene>
<accession>A0AA38KVR1</accession>
<dbReference type="AlphaFoldDB" id="A0AA38KVR1"/>
<sequence length="182" mass="19991">MPQVVGGGFPATDRKWILPLLASFVASFMLIMAATEGFKDPFYRIFNLGRSGFESRASTAVIKGPGRPAVLAYLISGSRGEGAQMRRLLSAVYHPRNHYLLQLDSQASDQERIQLALYVQSVRVFNVMNNVNVVGKADAVTYMGSTSIASTLHAGAVLLRLTNSWDWFVTLSAVDYPMITQD</sequence>
<evidence type="ECO:0000256" key="5">
    <source>
        <dbReference type="ARBA" id="ARBA00023180"/>
    </source>
</evidence>
<dbReference type="OMA" id="LRISTDW"/>
<keyword evidence="5" id="KW-0325">Glycoprotein</keyword>
<dbReference type="Pfam" id="PF02485">
    <property type="entry name" value="Branch"/>
    <property type="match status" value="1"/>
</dbReference>
<dbReference type="PANTHER" id="PTHR45719">
    <property type="entry name" value="GLYCOSYLTRANSFERASE"/>
    <property type="match status" value="1"/>
</dbReference>
<reference evidence="7 8" key="1">
    <citation type="journal article" date="2021" name="Nat. Plants">
        <title>The Taxus genome provides insights into paclitaxel biosynthesis.</title>
        <authorList>
            <person name="Xiong X."/>
            <person name="Gou J."/>
            <person name="Liao Q."/>
            <person name="Li Y."/>
            <person name="Zhou Q."/>
            <person name="Bi G."/>
            <person name="Li C."/>
            <person name="Du R."/>
            <person name="Wang X."/>
            <person name="Sun T."/>
            <person name="Guo L."/>
            <person name="Liang H."/>
            <person name="Lu P."/>
            <person name="Wu Y."/>
            <person name="Zhang Z."/>
            <person name="Ro D.K."/>
            <person name="Shang Y."/>
            <person name="Huang S."/>
            <person name="Yan J."/>
        </authorList>
    </citation>
    <scope>NUCLEOTIDE SEQUENCE [LARGE SCALE GENOMIC DNA]</scope>
    <source>
        <strain evidence="7">Ta-2019</strain>
    </source>
</reference>
<comment type="subcellular location">
    <subcellularLocation>
        <location evidence="1">Membrane</location>
        <topology evidence="1">Single-pass type II membrane protein</topology>
    </subcellularLocation>
</comment>
<proteinExistence type="predicted"/>